<comment type="caution">
    <text evidence="2">The sequence shown here is derived from an EMBL/GenBank/DDBJ whole genome shotgun (WGS) entry which is preliminary data.</text>
</comment>
<protein>
    <submittedName>
        <fullName evidence="2">Uncharacterized protein</fullName>
    </submittedName>
</protein>
<name>A0AAE1TN08_9EUCA</name>
<feature type="region of interest" description="Disordered" evidence="1">
    <location>
        <begin position="49"/>
        <end position="73"/>
    </location>
</feature>
<keyword evidence="3" id="KW-1185">Reference proteome</keyword>
<organism evidence="2 3">
    <name type="scientific">Petrolisthes manimaculis</name>
    <dbReference type="NCBI Taxonomy" id="1843537"/>
    <lineage>
        <taxon>Eukaryota</taxon>
        <taxon>Metazoa</taxon>
        <taxon>Ecdysozoa</taxon>
        <taxon>Arthropoda</taxon>
        <taxon>Crustacea</taxon>
        <taxon>Multicrustacea</taxon>
        <taxon>Malacostraca</taxon>
        <taxon>Eumalacostraca</taxon>
        <taxon>Eucarida</taxon>
        <taxon>Decapoda</taxon>
        <taxon>Pleocyemata</taxon>
        <taxon>Anomura</taxon>
        <taxon>Galatheoidea</taxon>
        <taxon>Porcellanidae</taxon>
        <taxon>Petrolisthes</taxon>
    </lineage>
</organism>
<sequence length="73" mass="7930">MKRDPPTHHHKITFVGNHVAEHTHPSTLPHTSLATDVTGMTDMLAKSEGIGRQLVDPASDDAPPDNSFHEPSL</sequence>
<dbReference type="EMBL" id="JAWZYT010005119">
    <property type="protein sequence ID" value="KAK4291558.1"/>
    <property type="molecule type" value="Genomic_DNA"/>
</dbReference>
<evidence type="ECO:0000313" key="3">
    <source>
        <dbReference type="Proteomes" id="UP001292094"/>
    </source>
</evidence>
<gene>
    <name evidence="2" type="ORF">Pmani_035618</name>
</gene>
<dbReference type="AlphaFoldDB" id="A0AAE1TN08"/>
<accession>A0AAE1TN08</accession>
<dbReference type="Proteomes" id="UP001292094">
    <property type="component" value="Unassembled WGS sequence"/>
</dbReference>
<feature type="region of interest" description="Disordered" evidence="1">
    <location>
        <begin position="15"/>
        <end position="34"/>
    </location>
</feature>
<feature type="compositionally biased region" description="Polar residues" evidence="1">
    <location>
        <begin position="25"/>
        <end position="34"/>
    </location>
</feature>
<evidence type="ECO:0000256" key="1">
    <source>
        <dbReference type="SAM" id="MobiDB-lite"/>
    </source>
</evidence>
<proteinExistence type="predicted"/>
<evidence type="ECO:0000313" key="2">
    <source>
        <dbReference type="EMBL" id="KAK4291558.1"/>
    </source>
</evidence>
<reference evidence="2" key="1">
    <citation type="submission" date="2023-11" db="EMBL/GenBank/DDBJ databases">
        <title>Genome assemblies of two species of porcelain crab, Petrolisthes cinctipes and Petrolisthes manimaculis (Anomura: Porcellanidae).</title>
        <authorList>
            <person name="Angst P."/>
        </authorList>
    </citation>
    <scope>NUCLEOTIDE SEQUENCE</scope>
    <source>
        <strain evidence="2">PB745_02</strain>
        <tissue evidence="2">Gill</tissue>
    </source>
</reference>